<accession>A0ABU3H432</accession>
<keyword evidence="2" id="KW-0805">Transcription regulation</keyword>
<evidence type="ECO:0000256" key="5">
    <source>
        <dbReference type="SAM" id="Coils"/>
    </source>
</evidence>
<dbReference type="InterPro" id="IPR036390">
    <property type="entry name" value="WH_DNA-bd_sf"/>
</dbReference>
<dbReference type="Pfam" id="PF03466">
    <property type="entry name" value="LysR_substrate"/>
    <property type="match status" value="1"/>
</dbReference>
<gene>
    <name evidence="7" type="ORF">J2Z22_001102</name>
</gene>
<evidence type="ECO:0000259" key="6">
    <source>
        <dbReference type="PROSITE" id="PS50931"/>
    </source>
</evidence>
<comment type="caution">
    <text evidence="7">The sequence shown here is derived from an EMBL/GenBank/DDBJ whole genome shotgun (WGS) entry which is preliminary data.</text>
</comment>
<dbReference type="InterPro" id="IPR000847">
    <property type="entry name" value="LysR_HTH_N"/>
</dbReference>
<dbReference type="Gene3D" id="1.10.10.10">
    <property type="entry name" value="Winged helix-like DNA-binding domain superfamily/Winged helix DNA-binding domain"/>
    <property type="match status" value="1"/>
</dbReference>
<dbReference type="SUPFAM" id="SSF46785">
    <property type="entry name" value="Winged helix' DNA-binding domain"/>
    <property type="match status" value="1"/>
</dbReference>
<dbReference type="Pfam" id="PF00126">
    <property type="entry name" value="HTH_1"/>
    <property type="match status" value="1"/>
</dbReference>
<keyword evidence="3 7" id="KW-0238">DNA-binding</keyword>
<dbReference type="GO" id="GO:0003677">
    <property type="term" value="F:DNA binding"/>
    <property type="evidence" value="ECO:0007669"/>
    <property type="project" value="UniProtKB-KW"/>
</dbReference>
<dbReference type="PANTHER" id="PTHR30419:SF8">
    <property type="entry name" value="NITROGEN ASSIMILATION TRANSCRIPTIONAL ACTIVATOR-RELATED"/>
    <property type="match status" value="1"/>
</dbReference>
<reference evidence="7 8" key="1">
    <citation type="submission" date="2023-07" db="EMBL/GenBank/DDBJ databases">
        <title>Genomic Encyclopedia of Type Strains, Phase IV (KMG-IV): sequencing the most valuable type-strain genomes for metagenomic binning, comparative biology and taxonomic classification.</title>
        <authorList>
            <person name="Goeker M."/>
        </authorList>
    </citation>
    <scope>NUCLEOTIDE SEQUENCE [LARGE SCALE GENOMIC DNA]</scope>
    <source>
        <strain evidence="7 8">T98</strain>
    </source>
</reference>
<dbReference type="InterPro" id="IPR036388">
    <property type="entry name" value="WH-like_DNA-bd_sf"/>
</dbReference>
<dbReference type="PROSITE" id="PS50931">
    <property type="entry name" value="HTH_LYSR"/>
    <property type="match status" value="1"/>
</dbReference>
<organism evidence="7 8">
    <name type="scientific">Paenibacillus forsythiae</name>
    <dbReference type="NCBI Taxonomy" id="365616"/>
    <lineage>
        <taxon>Bacteria</taxon>
        <taxon>Bacillati</taxon>
        <taxon>Bacillota</taxon>
        <taxon>Bacilli</taxon>
        <taxon>Bacillales</taxon>
        <taxon>Paenibacillaceae</taxon>
        <taxon>Paenibacillus</taxon>
    </lineage>
</organism>
<name>A0ABU3H432_9BACL</name>
<proteinExistence type="inferred from homology"/>
<dbReference type="PRINTS" id="PR00039">
    <property type="entry name" value="HTHLYSR"/>
</dbReference>
<dbReference type="EMBL" id="JAUSUY010000004">
    <property type="protein sequence ID" value="MDT3425583.1"/>
    <property type="molecule type" value="Genomic_DNA"/>
</dbReference>
<evidence type="ECO:0000256" key="4">
    <source>
        <dbReference type="ARBA" id="ARBA00023163"/>
    </source>
</evidence>
<keyword evidence="4" id="KW-0804">Transcription</keyword>
<dbReference type="PANTHER" id="PTHR30419">
    <property type="entry name" value="HTH-TYPE TRANSCRIPTIONAL REGULATOR YBHD"/>
    <property type="match status" value="1"/>
</dbReference>
<keyword evidence="5" id="KW-0175">Coiled coil</keyword>
<evidence type="ECO:0000256" key="1">
    <source>
        <dbReference type="ARBA" id="ARBA00009437"/>
    </source>
</evidence>
<dbReference type="Proteomes" id="UP001248709">
    <property type="component" value="Unassembled WGS sequence"/>
</dbReference>
<dbReference type="SUPFAM" id="SSF53850">
    <property type="entry name" value="Periplasmic binding protein-like II"/>
    <property type="match status" value="1"/>
</dbReference>
<dbReference type="Gene3D" id="3.40.190.290">
    <property type="match status" value="1"/>
</dbReference>
<evidence type="ECO:0000313" key="7">
    <source>
        <dbReference type="EMBL" id="MDT3425583.1"/>
    </source>
</evidence>
<sequence length="292" mass="32516">MHIQQLIYFMAIKKYQSFSLAADELCLTQSALSKQIKALENELNTLLIDRKTRHISLTAAGSDFAMYAEKLLENYNEMISNMKKHSLLEKGFLSVAAIPVMSQYGITSKIASFCISYPQIRLEITEKENDLILGMLRNSEVDVALIRVNYIPDDLVRMYPLMSDELTLVVPAAHPLAGRSGIELKDAASEKFILLNPASGIYRTCLEECQKARFTPDVLYTNSRIETIIALVAEGLGVSLLMKRVVEYFKPEGVSIVPLNNPAVSTLALAAPKHKELTPAAKAFIDFVRQSV</sequence>
<evidence type="ECO:0000256" key="2">
    <source>
        <dbReference type="ARBA" id="ARBA00023015"/>
    </source>
</evidence>
<dbReference type="InterPro" id="IPR050950">
    <property type="entry name" value="HTH-type_LysR_regulators"/>
</dbReference>
<feature type="coiled-coil region" evidence="5">
    <location>
        <begin position="22"/>
        <end position="49"/>
    </location>
</feature>
<keyword evidence="8" id="KW-1185">Reference proteome</keyword>
<dbReference type="RefSeq" id="WP_051503601.1">
    <property type="nucleotide sequence ID" value="NZ_JAUSUY010000004.1"/>
</dbReference>
<dbReference type="CDD" id="cd05466">
    <property type="entry name" value="PBP2_LTTR_substrate"/>
    <property type="match status" value="1"/>
</dbReference>
<evidence type="ECO:0000313" key="8">
    <source>
        <dbReference type="Proteomes" id="UP001248709"/>
    </source>
</evidence>
<evidence type="ECO:0000256" key="3">
    <source>
        <dbReference type="ARBA" id="ARBA00023125"/>
    </source>
</evidence>
<feature type="domain" description="HTH lysR-type" evidence="6">
    <location>
        <begin position="1"/>
        <end position="58"/>
    </location>
</feature>
<protein>
    <submittedName>
        <fullName evidence="7">DNA-binding transcriptional LysR family regulator</fullName>
    </submittedName>
</protein>
<dbReference type="InterPro" id="IPR005119">
    <property type="entry name" value="LysR_subst-bd"/>
</dbReference>
<comment type="similarity">
    <text evidence="1">Belongs to the LysR transcriptional regulatory family.</text>
</comment>